<evidence type="ECO:0000313" key="5">
    <source>
        <dbReference type="Proteomes" id="UP001302321"/>
    </source>
</evidence>
<feature type="domain" description="RING-type" evidence="3">
    <location>
        <begin position="122"/>
        <end position="181"/>
    </location>
</feature>
<proteinExistence type="predicted"/>
<accession>A0AAN7ACU9</accession>
<dbReference type="InterPro" id="IPR042494">
    <property type="entry name" value="RNF103"/>
</dbReference>
<feature type="compositionally biased region" description="Acidic residues" evidence="2">
    <location>
        <begin position="10"/>
        <end position="20"/>
    </location>
</feature>
<dbReference type="AlphaFoldDB" id="A0AAN7ACU9"/>
<dbReference type="PROSITE" id="PS50089">
    <property type="entry name" value="ZF_RING_2"/>
    <property type="match status" value="1"/>
</dbReference>
<dbReference type="GO" id="GO:0008270">
    <property type="term" value="F:zinc ion binding"/>
    <property type="evidence" value="ECO:0007669"/>
    <property type="project" value="UniProtKB-KW"/>
</dbReference>
<dbReference type="InterPro" id="IPR001841">
    <property type="entry name" value="Znf_RING"/>
</dbReference>
<evidence type="ECO:0000259" key="3">
    <source>
        <dbReference type="PROSITE" id="PS50089"/>
    </source>
</evidence>
<reference evidence="4" key="1">
    <citation type="journal article" date="2023" name="Mol. Phylogenet. Evol.">
        <title>Genome-scale phylogeny and comparative genomics of the fungal order Sordariales.</title>
        <authorList>
            <person name="Hensen N."/>
            <person name="Bonometti L."/>
            <person name="Westerberg I."/>
            <person name="Brannstrom I.O."/>
            <person name="Guillou S."/>
            <person name="Cros-Aarteil S."/>
            <person name="Calhoun S."/>
            <person name="Haridas S."/>
            <person name="Kuo A."/>
            <person name="Mondo S."/>
            <person name="Pangilinan J."/>
            <person name="Riley R."/>
            <person name="LaButti K."/>
            <person name="Andreopoulos B."/>
            <person name="Lipzen A."/>
            <person name="Chen C."/>
            <person name="Yan M."/>
            <person name="Daum C."/>
            <person name="Ng V."/>
            <person name="Clum A."/>
            <person name="Steindorff A."/>
            <person name="Ohm R.A."/>
            <person name="Martin F."/>
            <person name="Silar P."/>
            <person name="Natvig D.O."/>
            <person name="Lalanne C."/>
            <person name="Gautier V."/>
            <person name="Ament-Velasquez S.L."/>
            <person name="Kruys A."/>
            <person name="Hutchinson M.I."/>
            <person name="Powell A.J."/>
            <person name="Barry K."/>
            <person name="Miller A.N."/>
            <person name="Grigoriev I.V."/>
            <person name="Debuchy R."/>
            <person name="Gladieux P."/>
            <person name="Hiltunen Thoren M."/>
            <person name="Johannesson H."/>
        </authorList>
    </citation>
    <scope>NUCLEOTIDE SEQUENCE</scope>
    <source>
        <strain evidence="4">CBS 892.96</strain>
    </source>
</reference>
<dbReference type="Proteomes" id="UP001302321">
    <property type="component" value="Unassembled WGS sequence"/>
</dbReference>
<dbReference type="Gene3D" id="3.30.40.10">
    <property type="entry name" value="Zinc/RING finger domain, C3HC4 (zinc finger)"/>
    <property type="match status" value="1"/>
</dbReference>
<sequence>MSVSSASMDLESDDWSDSESDNWVPYSDTPYSPSSRPQLPDYESDLPDYESDTDTIQVIDDVSDLEQGGIREDDDLEVGEIREVLEQGENREEETHNMGSYVPDPKYTFLFDPDRHNHKHTCSICMTSDLRILPGEPRPDGQFTYDTTNDSVPCVLPCGHMFGQDCIRQWMENHDQCPVCRTPMVHELCRHQVRLRPMWRDLMWLIPRTLPDGGKIAPFCRHCEAAERQSVINGLMVTLARLYYDAKIRWKKTGRERDRVEMMKFRVRMDADVQRLAVKETVGEW</sequence>
<keyword evidence="5" id="KW-1185">Reference proteome</keyword>
<dbReference type="PANTHER" id="PTHR15302:SF0">
    <property type="entry name" value="E3 UBIQUITIN-PROTEIN LIGASE RNF103"/>
    <property type="match status" value="1"/>
</dbReference>
<keyword evidence="1" id="KW-0479">Metal-binding</keyword>
<dbReference type="GO" id="GO:0036503">
    <property type="term" value="P:ERAD pathway"/>
    <property type="evidence" value="ECO:0007669"/>
    <property type="project" value="TreeGrafter"/>
</dbReference>
<name>A0AAN7ACU9_9PEZI</name>
<dbReference type="InterPro" id="IPR013083">
    <property type="entry name" value="Znf_RING/FYVE/PHD"/>
</dbReference>
<reference evidence="4" key="2">
    <citation type="submission" date="2023-05" db="EMBL/GenBank/DDBJ databases">
        <authorList>
            <consortium name="Lawrence Berkeley National Laboratory"/>
            <person name="Steindorff A."/>
            <person name="Hensen N."/>
            <person name="Bonometti L."/>
            <person name="Westerberg I."/>
            <person name="Brannstrom I.O."/>
            <person name="Guillou S."/>
            <person name="Cros-Aarteil S."/>
            <person name="Calhoun S."/>
            <person name="Haridas S."/>
            <person name="Kuo A."/>
            <person name="Mondo S."/>
            <person name="Pangilinan J."/>
            <person name="Riley R."/>
            <person name="Labutti K."/>
            <person name="Andreopoulos B."/>
            <person name="Lipzen A."/>
            <person name="Chen C."/>
            <person name="Yanf M."/>
            <person name="Daum C."/>
            <person name="Ng V."/>
            <person name="Clum A."/>
            <person name="Ohm R."/>
            <person name="Martin F."/>
            <person name="Silar P."/>
            <person name="Natvig D."/>
            <person name="Lalanne C."/>
            <person name="Gautier V."/>
            <person name="Ament-Velasquez S.L."/>
            <person name="Kruys A."/>
            <person name="Hutchinson M.I."/>
            <person name="Powell A.J."/>
            <person name="Barry K."/>
            <person name="Miller A.N."/>
            <person name="Grigoriev I.V."/>
            <person name="Debuchy R."/>
            <person name="Gladieux P."/>
            <person name="Thoren M.H."/>
            <person name="Johannesson H."/>
        </authorList>
    </citation>
    <scope>NUCLEOTIDE SEQUENCE</scope>
    <source>
        <strain evidence="4">CBS 892.96</strain>
    </source>
</reference>
<evidence type="ECO:0000256" key="1">
    <source>
        <dbReference type="PROSITE-ProRule" id="PRU00175"/>
    </source>
</evidence>
<dbReference type="GO" id="GO:0005783">
    <property type="term" value="C:endoplasmic reticulum"/>
    <property type="evidence" value="ECO:0007669"/>
    <property type="project" value="TreeGrafter"/>
</dbReference>
<feature type="region of interest" description="Disordered" evidence="2">
    <location>
        <begin position="1"/>
        <end position="51"/>
    </location>
</feature>
<dbReference type="GO" id="GO:0004842">
    <property type="term" value="F:ubiquitin-protein transferase activity"/>
    <property type="evidence" value="ECO:0007669"/>
    <property type="project" value="InterPro"/>
</dbReference>
<dbReference type="GO" id="GO:0016567">
    <property type="term" value="P:protein ubiquitination"/>
    <property type="evidence" value="ECO:0007669"/>
    <property type="project" value="InterPro"/>
</dbReference>
<evidence type="ECO:0000313" key="4">
    <source>
        <dbReference type="EMBL" id="KAK4181824.1"/>
    </source>
</evidence>
<feature type="compositionally biased region" description="Acidic residues" evidence="2">
    <location>
        <begin position="42"/>
        <end position="51"/>
    </location>
</feature>
<evidence type="ECO:0000256" key="2">
    <source>
        <dbReference type="SAM" id="MobiDB-lite"/>
    </source>
</evidence>
<comment type="caution">
    <text evidence="4">The sequence shown here is derived from an EMBL/GenBank/DDBJ whole genome shotgun (WGS) entry which is preliminary data.</text>
</comment>
<dbReference type="EMBL" id="MU866083">
    <property type="protein sequence ID" value="KAK4181824.1"/>
    <property type="molecule type" value="Genomic_DNA"/>
</dbReference>
<dbReference type="SMART" id="SM00184">
    <property type="entry name" value="RING"/>
    <property type="match status" value="1"/>
</dbReference>
<protein>
    <recommendedName>
        <fullName evidence="3">RING-type domain-containing protein</fullName>
    </recommendedName>
</protein>
<keyword evidence="1" id="KW-0862">Zinc</keyword>
<dbReference type="SUPFAM" id="SSF57850">
    <property type="entry name" value="RING/U-box"/>
    <property type="match status" value="1"/>
</dbReference>
<organism evidence="4 5">
    <name type="scientific">Triangularia setosa</name>
    <dbReference type="NCBI Taxonomy" id="2587417"/>
    <lineage>
        <taxon>Eukaryota</taxon>
        <taxon>Fungi</taxon>
        <taxon>Dikarya</taxon>
        <taxon>Ascomycota</taxon>
        <taxon>Pezizomycotina</taxon>
        <taxon>Sordariomycetes</taxon>
        <taxon>Sordariomycetidae</taxon>
        <taxon>Sordariales</taxon>
        <taxon>Podosporaceae</taxon>
        <taxon>Triangularia</taxon>
    </lineage>
</organism>
<gene>
    <name evidence="4" type="ORF">QBC36DRAFT_316656</name>
</gene>
<dbReference type="PANTHER" id="PTHR15302">
    <property type="entry name" value="E3 UBIQUITIN-PROTEIN LIGASE RNF103"/>
    <property type="match status" value="1"/>
</dbReference>
<dbReference type="Pfam" id="PF13639">
    <property type="entry name" value="zf-RING_2"/>
    <property type="match status" value="1"/>
</dbReference>
<keyword evidence="1" id="KW-0863">Zinc-finger</keyword>